<feature type="transmembrane region" description="Helical" evidence="1">
    <location>
        <begin position="307"/>
        <end position="328"/>
    </location>
</feature>
<gene>
    <name evidence="2" type="ORF">G4Y79_03445</name>
</gene>
<evidence type="ECO:0000313" key="3">
    <source>
        <dbReference type="Proteomes" id="UP000594468"/>
    </source>
</evidence>
<feature type="transmembrane region" description="Helical" evidence="1">
    <location>
        <begin position="121"/>
        <end position="154"/>
    </location>
</feature>
<sequence length="462" mass="49330">MSQLLKTGFTGIRAIFGGGNTSGDAWIDTATEALTPRESLVARVARILQWAAIIHALVAVVLGVLLFAVPDTAQNLGQTLFSGASARAGDAMLLTMIGVLVNMTAFLLLAVAAMAQETWTWPFFVVMVVLNVLALIQLGFLPAVLALIALAVALVYMVRDVRAWHANPVSVKELRGRMRGVRAFAIITIFLLLMSAFTVLLYLLQLPAVTGGRTIVTGELGRLLFIGVVGIELVLVVFIVPALTAGAVSGERERKTYDLLQTTLLSAPMFLVGKMESALGYIVLLLASAIPLQSIAFLFGGVGETEVIVAFVILMVTGLVLGALGLYFSAQTERTLTATVRVYTVALVLCFGVPLVALFLFQNAFGNAISGLPAAATRSPLTETLLIYGDMLLASINPITAAFYTQQMLIDHQQLGVLQVQLASSGDLIPVISPWLLMTLIYLATTAVLILLAVRRMRRTAS</sequence>
<evidence type="ECO:0008006" key="4">
    <source>
        <dbReference type="Google" id="ProtNLM"/>
    </source>
</evidence>
<evidence type="ECO:0000256" key="1">
    <source>
        <dbReference type="SAM" id="Phobius"/>
    </source>
</evidence>
<name>A0A7S8EAT6_9CHLR</name>
<feature type="transmembrane region" description="Helical" evidence="1">
    <location>
        <begin position="340"/>
        <end position="361"/>
    </location>
</feature>
<keyword evidence="1" id="KW-1133">Transmembrane helix</keyword>
<dbReference type="EMBL" id="CP062983">
    <property type="protein sequence ID" value="QPC83449.1"/>
    <property type="molecule type" value="Genomic_DNA"/>
</dbReference>
<dbReference type="PANTHER" id="PTHR43471">
    <property type="entry name" value="ABC TRANSPORTER PERMEASE"/>
    <property type="match status" value="1"/>
</dbReference>
<feature type="transmembrane region" description="Helical" evidence="1">
    <location>
        <begin position="278"/>
        <end position="301"/>
    </location>
</feature>
<dbReference type="PANTHER" id="PTHR43471:SF12">
    <property type="entry name" value="HYPOTHETICAL MEMBRANE PROTEIN, CONSERVED"/>
    <property type="match status" value="1"/>
</dbReference>
<evidence type="ECO:0000313" key="2">
    <source>
        <dbReference type="EMBL" id="QPC83449.1"/>
    </source>
</evidence>
<organism evidence="2 3">
    <name type="scientific">Phototrophicus methaneseepsis</name>
    <dbReference type="NCBI Taxonomy" id="2710758"/>
    <lineage>
        <taxon>Bacteria</taxon>
        <taxon>Bacillati</taxon>
        <taxon>Chloroflexota</taxon>
        <taxon>Candidatus Thermofontia</taxon>
        <taxon>Phototrophicales</taxon>
        <taxon>Phototrophicaceae</taxon>
        <taxon>Phototrophicus</taxon>
    </lineage>
</organism>
<dbReference type="PRINTS" id="PR00169">
    <property type="entry name" value="KCHANNEL"/>
</dbReference>
<accession>A0A7S8EAT6</accession>
<proteinExistence type="predicted"/>
<keyword evidence="3" id="KW-1185">Reference proteome</keyword>
<dbReference type="Proteomes" id="UP000594468">
    <property type="component" value="Chromosome"/>
</dbReference>
<feature type="transmembrane region" description="Helical" evidence="1">
    <location>
        <begin position="224"/>
        <end position="248"/>
    </location>
</feature>
<feature type="transmembrane region" description="Helical" evidence="1">
    <location>
        <begin position="91"/>
        <end position="115"/>
    </location>
</feature>
<dbReference type="RefSeq" id="WP_195171516.1">
    <property type="nucleotide sequence ID" value="NZ_CP062983.1"/>
</dbReference>
<feature type="transmembrane region" description="Helical" evidence="1">
    <location>
        <begin position="183"/>
        <end position="204"/>
    </location>
</feature>
<feature type="transmembrane region" description="Helical" evidence="1">
    <location>
        <begin position="432"/>
        <end position="454"/>
    </location>
</feature>
<keyword evidence="1" id="KW-0472">Membrane</keyword>
<reference evidence="2 3" key="1">
    <citation type="submission" date="2020-02" db="EMBL/GenBank/DDBJ databases">
        <authorList>
            <person name="Zheng R.K."/>
            <person name="Sun C.M."/>
        </authorList>
    </citation>
    <scope>NUCLEOTIDE SEQUENCE [LARGE SCALE GENOMIC DNA]</scope>
    <source>
        <strain evidence="3">rifampicinis</strain>
    </source>
</reference>
<feature type="transmembrane region" description="Helical" evidence="1">
    <location>
        <begin position="47"/>
        <end position="70"/>
    </location>
</feature>
<dbReference type="KEGG" id="pmet:G4Y79_03445"/>
<keyword evidence="1" id="KW-0812">Transmembrane</keyword>
<protein>
    <recommendedName>
        <fullName evidence="4">ABC transporter permease</fullName>
    </recommendedName>
</protein>
<dbReference type="AlphaFoldDB" id="A0A7S8EAT6"/>